<evidence type="ECO:0000313" key="3">
    <source>
        <dbReference type="Proteomes" id="UP000054988"/>
    </source>
</evidence>
<dbReference type="EMBL" id="LATX01001749">
    <property type="protein sequence ID" value="KTB38582.1"/>
    <property type="molecule type" value="Genomic_DNA"/>
</dbReference>
<evidence type="ECO:0000313" key="2">
    <source>
        <dbReference type="EMBL" id="KTB38582.1"/>
    </source>
</evidence>
<reference evidence="2 3" key="1">
    <citation type="submission" date="2015-12" db="EMBL/GenBank/DDBJ databases">
        <title>Draft genome sequence of Moniliophthora roreri, the causal agent of frosty pod rot of cacao.</title>
        <authorList>
            <person name="Aime M.C."/>
            <person name="Diaz-Valderrama J.R."/>
            <person name="Kijpornyongpan T."/>
            <person name="Phillips-Mora W."/>
        </authorList>
    </citation>
    <scope>NUCLEOTIDE SEQUENCE [LARGE SCALE GENOMIC DNA]</scope>
    <source>
        <strain evidence="2 3">MCA 2952</strain>
    </source>
</reference>
<dbReference type="AlphaFoldDB" id="A0A0W0FQU7"/>
<feature type="transmembrane region" description="Helical" evidence="1">
    <location>
        <begin position="198"/>
        <end position="221"/>
    </location>
</feature>
<proteinExistence type="predicted"/>
<feature type="transmembrane region" description="Helical" evidence="1">
    <location>
        <begin position="32"/>
        <end position="51"/>
    </location>
</feature>
<feature type="transmembrane region" description="Helical" evidence="1">
    <location>
        <begin position="63"/>
        <end position="85"/>
    </location>
</feature>
<dbReference type="Proteomes" id="UP000054988">
    <property type="component" value="Unassembled WGS sequence"/>
</dbReference>
<organism evidence="2 3">
    <name type="scientific">Moniliophthora roreri</name>
    <name type="common">Frosty pod rot fungus</name>
    <name type="synonym">Monilia roreri</name>
    <dbReference type="NCBI Taxonomy" id="221103"/>
    <lineage>
        <taxon>Eukaryota</taxon>
        <taxon>Fungi</taxon>
        <taxon>Dikarya</taxon>
        <taxon>Basidiomycota</taxon>
        <taxon>Agaricomycotina</taxon>
        <taxon>Agaricomycetes</taxon>
        <taxon>Agaricomycetidae</taxon>
        <taxon>Agaricales</taxon>
        <taxon>Marasmiineae</taxon>
        <taxon>Marasmiaceae</taxon>
        <taxon>Moniliophthora</taxon>
    </lineage>
</organism>
<keyword evidence="1" id="KW-0472">Membrane</keyword>
<feature type="transmembrane region" description="Helical" evidence="1">
    <location>
        <begin position="125"/>
        <end position="144"/>
    </location>
</feature>
<gene>
    <name evidence="2" type="ORF">WG66_8840</name>
</gene>
<keyword evidence="1" id="KW-0812">Transmembrane</keyword>
<accession>A0A0W0FQU7</accession>
<feature type="transmembrane region" description="Helical" evidence="1">
    <location>
        <begin position="151"/>
        <end position="178"/>
    </location>
</feature>
<name>A0A0W0FQU7_MONRR</name>
<evidence type="ECO:0000256" key="1">
    <source>
        <dbReference type="SAM" id="Phobius"/>
    </source>
</evidence>
<keyword evidence="1" id="KW-1133">Transmembrane helix</keyword>
<protein>
    <submittedName>
        <fullName evidence="2">Uncharacterized protein</fullName>
    </submittedName>
</protein>
<comment type="caution">
    <text evidence="2">The sequence shown here is derived from an EMBL/GenBank/DDBJ whole genome shotgun (WGS) entry which is preliminary data.</text>
</comment>
<sequence length="357" mass="39930">MSNSSVTEEDIAPFDSAAIILVKPMANLTVMFYVYGIYTVLFIISLHILIYRQHCPNRVLYMFFTIVLFTLTSALIVVKTFGYAYQATLMFTFTKNQDWASFLAYLHHDNAITIMTYVENGFEQILPLCLVTMVDLMLLHRCYVIWGSSKWIVFPFIFMMLSLAICEIVASAFTVIGISNTADLAKVQLYLQGNTIDTAFWLAEMGVNMTLTLLTAGRIWWISREAQKHMGPAIETKYNTIIVIILESGILYPIFLTASVIYILLLSDDLTVLVPFDLLPVSYQIAGIAPTLIIIRAASGKTVEHTTMNQVVSSLHFANGAGSGSRNSTTRSHVQTVDIEVRSLAERIQNPGEGKFV</sequence>
<feature type="transmembrane region" description="Helical" evidence="1">
    <location>
        <begin position="278"/>
        <end position="298"/>
    </location>
</feature>
<feature type="transmembrane region" description="Helical" evidence="1">
    <location>
        <begin position="241"/>
        <end position="266"/>
    </location>
</feature>